<protein>
    <recommendedName>
        <fullName evidence="8 10">Phosphate acyltransferase</fullName>
        <ecNumber evidence="8 10">2.3.1.274</ecNumber>
    </recommendedName>
    <alternativeName>
        <fullName evidence="10">Acyl-ACP phosphotransacylase</fullName>
    </alternativeName>
    <alternativeName>
        <fullName evidence="10">Acyl-[acyl-carrier-protein]--phosphate acyltransferase</fullName>
    </alternativeName>
    <alternativeName>
        <fullName evidence="10">Phosphate-acyl-ACP acyltransferase</fullName>
    </alternativeName>
</protein>
<keyword evidence="6 10" id="KW-0594">Phospholipid biosynthesis</keyword>
<dbReference type="EC" id="2.3.1.274" evidence="8 10"/>
<keyword evidence="11" id="KW-0012">Acyltransferase</keyword>
<accession>A0ABS7T1U9</accession>
<keyword evidence="3 10" id="KW-0444">Lipid biosynthesis</keyword>
<proteinExistence type="inferred from homology"/>
<dbReference type="InterPro" id="IPR012281">
    <property type="entry name" value="Phospholipid_synth_PlsX-like"/>
</dbReference>
<evidence type="ECO:0000313" key="12">
    <source>
        <dbReference type="Proteomes" id="UP000734271"/>
    </source>
</evidence>
<dbReference type="Pfam" id="PF02504">
    <property type="entry name" value="FA_synthesis"/>
    <property type="match status" value="1"/>
</dbReference>
<dbReference type="Gene3D" id="3.40.718.10">
    <property type="entry name" value="Isopropylmalate Dehydrogenase"/>
    <property type="match status" value="1"/>
</dbReference>
<comment type="function">
    <text evidence="10">Catalyzes the reversible formation of acyl-phosphate (acyl-PO(4)) from acyl-[acyl-carrier-protein] (acyl-ACP). This enzyme utilizes acyl-ACP as fatty acyl donor, but not acyl-CoA.</text>
</comment>
<evidence type="ECO:0000256" key="8">
    <source>
        <dbReference type="ARBA" id="ARBA00024069"/>
    </source>
</evidence>
<evidence type="ECO:0000313" key="11">
    <source>
        <dbReference type="EMBL" id="MBZ2387742.1"/>
    </source>
</evidence>
<dbReference type="GO" id="GO:0043811">
    <property type="term" value="F:phosphate:acyl-[acyl carrier protein] acyltransferase activity"/>
    <property type="evidence" value="ECO:0007669"/>
    <property type="project" value="UniProtKB-EC"/>
</dbReference>
<keyword evidence="2 10" id="KW-0963">Cytoplasm</keyword>
<evidence type="ECO:0000256" key="1">
    <source>
        <dbReference type="ARBA" id="ARBA00001232"/>
    </source>
</evidence>
<evidence type="ECO:0000256" key="5">
    <source>
        <dbReference type="ARBA" id="ARBA00023098"/>
    </source>
</evidence>
<comment type="similarity">
    <text evidence="10">Belongs to the PlsX family.</text>
</comment>
<evidence type="ECO:0000256" key="10">
    <source>
        <dbReference type="HAMAP-Rule" id="MF_00019"/>
    </source>
</evidence>
<evidence type="ECO:0000256" key="3">
    <source>
        <dbReference type="ARBA" id="ARBA00022516"/>
    </source>
</evidence>
<dbReference type="RefSeq" id="WP_223420603.1">
    <property type="nucleotide sequence ID" value="NZ_JAIPME010000002.1"/>
</dbReference>
<dbReference type="HAMAP" id="MF_00019">
    <property type="entry name" value="PlsX"/>
    <property type="match status" value="1"/>
</dbReference>
<keyword evidence="12" id="KW-1185">Reference proteome</keyword>
<gene>
    <name evidence="10 11" type="primary">plsX</name>
    <name evidence="11" type="ORF">K8P03_10710</name>
</gene>
<dbReference type="InterPro" id="IPR003664">
    <property type="entry name" value="FA_synthesis"/>
</dbReference>
<keyword evidence="4 10" id="KW-0808">Transferase</keyword>
<comment type="pathway">
    <text evidence="10">Lipid metabolism; phospholipid metabolism.</text>
</comment>
<dbReference type="NCBIfam" id="TIGR00182">
    <property type="entry name" value="plsX"/>
    <property type="match status" value="1"/>
</dbReference>
<evidence type="ECO:0000256" key="4">
    <source>
        <dbReference type="ARBA" id="ARBA00022679"/>
    </source>
</evidence>
<organism evidence="11 12">
    <name type="scientific">Anaerococcus murdochii</name>
    <dbReference type="NCBI Taxonomy" id="411577"/>
    <lineage>
        <taxon>Bacteria</taxon>
        <taxon>Bacillati</taxon>
        <taxon>Bacillota</taxon>
        <taxon>Tissierellia</taxon>
        <taxon>Tissierellales</taxon>
        <taxon>Peptoniphilaceae</taxon>
        <taxon>Anaerococcus</taxon>
    </lineage>
</organism>
<comment type="subcellular location">
    <subcellularLocation>
        <location evidence="10">Cytoplasm</location>
    </subcellularLocation>
    <text evidence="10">Associated with the membrane possibly through PlsY.</text>
</comment>
<keyword evidence="7 10" id="KW-1208">Phospholipid metabolism</keyword>
<dbReference type="EMBL" id="JAIPME010000002">
    <property type="protein sequence ID" value="MBZ2387742.1"/>
    <property type="molecule type" value="Genomic_DNA"/>
</dbReference>
<dbReference type="Proteomes" id="UP000734271">
    <property type="component" value="Unassembled WGS sequence"/>
</dbReference>
<sequence>MKILIDTFGADEGSKVLVDGAILALKQKDFIPVFVGNEKEIEKLIDGKIKDYEIIHTDEYISNDEDPVRAIRRKKDASLVLAYNKLKEEGYDGLLSAGSTGGILAGGIFISKRIDGIDRPTLAAPLPSIGEPTLLMDSGANMDCKPAYLEEFAIMGKVFLENVIHIENPKVGLLNVGVESHKGDKLTKEAYELLTNSKVNFVGNVEARDLFTGKVNVIVADGFAGNIAIKTAEGVISIFKSQMKDIFYKSFKNKLAALAIKDDLSKSMGKFSSQNIGGVPLLGVKSYVYKAHGNSNDIAISNAILGLIEYINMDVINKIQGELND</sequence>
<comment type="subunit">
    <text evidence="9 10">Homodimer. Probably interacts with PlsY.</text>
</comment>
<name>A0ABS7T1U9_9FIRM</name>
<evidence type="ECO:0000256" key="6">
    <source>
        <dbReference type="ARBA" id="ARBA00023209"/>
    </source>
</evidence>
<keyword evidence="5 10" id="KW-0443">Lipid metabolism</keyword>
<evidence type="ECO:0000256" key="7">
    <source>
        <dbReference type="ARBA" id="ARBA00023264"/>
    </source>
</evidence>
<comment type="caution">
    <text evidence="11">The sequence shown here is derived from an EMBL/GenBank/DDBJ whole genome shotgun (WGS) entry which is preliminary data.</text>
</comment>
<dbReference type="PANTHER" id="PTHR30100:SF1">
    <property type="entry name" value="PHOSPHATE ACYLTRANSFERASE"/>
    <property type="match status" value="1"/>
</dbReference>
<dbReference type="PANTHER" id="PTHR30100">
    <property type="entry name" value="FATTY ACID/PHOSPHOLIPID SYNTHESIS PROTEIN PLSX"/>
    <property type="match status" value="1"/>
</dbReference>
<comment type="catalytic activity">
    <reaction evidence="1 10">
        <text>a fatty acyl-[ACP] + phosphate = an acyl phosphate + holo-[ACP]</text>
        <dbReference type="Rhea" id="RHEA:42292"/>
        <dbReference type="Rhea" id="RHEA-COMP:9685"/>
        <dbReference type="Rhea" id="RHEA-COMP:14125"/>
        <dbReference type="ChEBI" id="CHEBI:43474"/>
        <dbReference type="ChEBI" id="CHEBI:59918"/>
        <dbReference type="ChEBI" id="CHEBI:64479"/>
        <dbReference type="ChEBI" id="CHEBI:138651"/>
        <dbReference type="EC" id="2.3.1.274"/>
    </reaction>
</comment>
<evidence type="ECO:0000256" key="2">
    <source>
        <dbReference type="ARBA" id="ARBA00022490"/>
    </source>
</evidence>
<dbReference type="PIRSF" id="PIRSF002465">
    <property type="entry name" value="Phsphlp_syn_PlsX"/>
    <property type="match status" value="1"/>
</dbReference>
<reference evidence="11 12" key="1">
    <citation type="submission" date="2021-08" db="EMBL/GenBank/DDBJ databases">
        <title>FDA dAtabase for Regulatory Grade micrObial Sequences (FDA-ARGOS): Supporting development and validation of Infectious Disease Dx tests.</title>
        <authorList>
            <person name="Sproer C."/>
            <person name="Gronow S."/>
            <person name="Severitt S."/>
            <person name="Schroder I."/>
            <person name="Tallon L."/>
            <person name="Sadzewicz L."/>
            <person name="Zhao X."/>
            <person name="Boylan J."/>
            <person name="Ott S."/>
            <person name="Bowen H."/>
            <person name="Vavikolanu K."/>
            <person name="Hazen T."/>
            <person name="Aluvathingal J."/>
            <person name="Nadendla S."/>
            <person name="Lowell S."/>
            <person name="Myers T."/>
            <person name="Yan Y."/>
            <person name="Sichtig H."/>
        </authorList>
    </citation>
    <scope>NUCLEOTIDE SEQUENCE [LARGE SCALE GENOMIC DNA]</scope>
    <source>
        <strain evidence="11 12">FDAARGOS_1460</strain>
    </source>
</reference>
<dbReference type="SUPFAM" id="SSF53659">
    <property type="entry name" value="Isocitrate/Isopropylmalate dehydrogenase-like"/>
    <property type="match status" value="1"/>
</dbReference>
<evidence type="ECO:0000256" key="9">
    <source>
        <dbReference type="ARBA" id="ARBA00046608"/>
    </source>
</evidence>